<organism evidence="2">
    <name type="scientific">Metalysinibacillus saudimassiliensis</name>
    <dbReference type="NCBI Taxonomy" id="1461583"/>
    <lineage>
        <taxon>Bacteria</taxon>
        <taxon>Bacillati</taxon>
        <taxon>Bacillota</taxon>
        <taxon>Bacilli</taxon>
        <taxon>Bacillales</taxon>
        <taxon>Caryophanaceae</taxon>
        <taxon>Metalysinibacillus</taxon>
    </lineage>
</organism>
<reference evidence="2" key="1">
    <citation type="submission" date="2014-07" db="EMBL/GenBank/DDBJ databases">
        <authorList>
            <person name="Urmite Genomes Urmite Genomes"/>
        </authorList>
    </citation>
    <scope>NUCLEOTIDE SEQUENCE</scope>
    <source>
        <strain evidence="2">13S34_air</strain>
    </source>
</reference>
<evidence type="ECO:0000313" key="2">
    <source>
        <dbReference type="EMBL" id="CDZ99852.1"/>
    </source>
</evidence>
<proteinExistence type="predicted"/>
<keyword evidence="1" id="KW-0472">Membrane</keyword>
<name>A0A078M3K4_9BACL</name>
<keyword evidence="1" id="KW-1133">Transmembrane helix</keyword>
<dbReference type="PROSITE" id="PS51257">
    <property type="entry name" value="PROKAR_LIPOPROTEIN"/>
    <property type="match status" value="1"/>
</dbReference>
<protein>
    <submittedName>
        <fullName evidence="2">Uncharacterized protein</fullName>
    </submittedName>
</protein>
<dbReference type="HOGENOM" id="CLU_2807290_0_0_9"/>
<accession>A0A078M3K4</accession>
<dbReference type="PATRIC" id="fig|1461583.4.peg.300"/>
<dbReference type="AlphaFoldDB" id="A0A078M3K4"/>
<dbReference type="EMBL" id="LN483073">
    <property type="protein sequence ID" value="CDZ99852.1"/>
    <property type="molecule type" value="Genomic_DNA"/>
</dbReference>
<keyword evidence="1" id="KW-0812">Transmembrane</keyword>
<feature type="transmembrane region" description="Helical" evidence="1">
    <location>
        <begin position="6"/>
        <end position="27"/>
    </location>
</feature>
<evidence type="ECO:0000256" key="1">
    <source>
        <dbReference type="SAM" id="Phobius"/>
    </source>
</evidence>
<gene>
    <name evidence="2" type="ORF">BN1050_00326</name>
</gene>
<sequence length="67" mass="7151">MISVQIKVAAIIITVVAIGCVMFLLLAESYFNHAELNQLIEGCKQVGGTVDLTIEASVTGDYAFSCK</sequence>